<dbReference type="OrthoDB" id="264392at2759"/>
<organism evidence="8 9">
    <name type="scientific">Thelephora terrestris</name>
    <dbReference type="NCBI Taxonomy" id="56493"/>
    <lineage>
        <taxon>Eukaryota</taxon>
        <taxon>Fungi</taxon>
        <taxon>Dikarya</taxon>
        <taxon>Basidiomycota</taxon>
        <taxon>Agaricomycotina</taxon>
        <taxon>Agaricomycetes</taxon>
        <taxon>Thelephorales</taxon>
        <taxon>Thelephoraceae</taxon>
        <taxon>Thelephora</taxon>
    </lineage>
</organism>
<evidence type="ECO:0000313" key="8">
    <source>
        <dbReference type="EMBL" id="KAF9792840.1"/>
    </source>
</evidence>
<comment type="caution">
    <text evidence="8">The sequence shown here is derived from an EMBL/GenBank/DDBJ whole genome shotgun (WGS) entry which is preliminary data.</text>
</comment>
<feature type="transmembrane region" description="Helical" evidence="5">
    <location>
        <begin position="423"/>
        <end position="441"/>
    </location>
</feature>
<feature type="transmembrane region" description="Helical" evidence="5">
    <location>
        <begin position="321"/>
        <end position="345"/>
    </location>
</feature>
<keyword evidence="3 5" id="KW-1133">Transmembrane helix</keyword>
<feature type="transmembrane region" description="Helical" evidence="5">
    <location>
        <begin position="461"/>
        <end position="485"/>
    </location>
</feature>
<feature type="transmembrane region" description="Helical" evidence="5">
    <location>
        <begin position="6"/>
        <end position="27"/>
    </location>
</feature>
<keyword evidence="4 5" id="KW-0472">Membrane</keyword>
<protein>
    <submittedName>
        <fullName evidence="8">Abscisic acid G-protein coupled receptor-domain-containing protein</fullName>
    </submittedName>
</protein>
<dbReference type="Pfam" id="PF12537">
    <property type="entry name" value="GPHR_N"/>
    <property type="match status" value="1"/>
</dbReference>
<feature type="transmembrane region" description="Helical" evidence="5">
    <location>
        <begin position="113"/>
        <end position="132"/>
    </location>
</feature>
<reference evidence="8" key="2">
    <citation type="submission" date="2020-11" db="EMBL/GenBank/DDBJ databases">
        <authorList>
            <consortium name="DOE Joint Genome Institute"/>
            <person name="Kuo A."/>
            <person name="Miyauchi S."/>
            <person name="Kiss E."/>
            <person name="Drula E."/>
            <person name="Kohler A."/>
            <person name="Sanchez-Garcia M."/>
            <person name="Andreopoulos B."/>
            <person name="Barry K.W."/>
            <person name="Bonito G."/>
            <person name="Buee M."/>
            <person name="Carver A."/>
            <person name="Chen C."/>
            <person name="Cichocki N."/>
            <person name="Clum A."/>
            <person name="Culley D."/>
            <person name="Crous P.W."/>
            <person name="Fauchery L."/>
            <person name="Girlanda M."/>
            <person name="Hayes R."/>
            <person name="Keri Z."/>
            <person name="Labutti K."/>
            <person name="Lipzen A."/>
            <person name="Lombard V."/>
            <person name="Magnuson J."/>
            <person name="Maillard F."/>
            <person name="Morin E."/>
            <person name="Murat C."/>
            <person name="Nolan M."/>
            <person name="Ohm R."/>
            <person name="Pangilinan J."/>
            <person name="Pereira M."/>
            <person name="Perotto S."/>
            <person name="Peter M."/>
            <person name="Riley R."/>
            <person name="Sitrit Y."/>
            <person name="Stielow B."/>
            <person name="Szollosi G."/>
            <person name="Zifcakova L."/>
            <person name="Stursova M."/>
            <person name="Spatafora J.W."/>
            <person name="Tedersoo L."/>
            <person name="Vaario L.-M."/>
            <person name="Yamada A."/>
            <person name="Yan M."/>
            <person name="Wang P."/>
            <person name="Xu J."/>
            <person name="Bruns T."/>
            <person name="Baldrian P."/>
            <person name="Vilgalys R."/>
            <person name="Henrissat B."/>
            <person name="Grigoriev I.V."/>
            <person name="Hibbett D."/>
            <person name="Nagy L.G."/>
            <person name="Martin F.M."/>
        </authorList>
    </citation>
    <scope>NUCLEOTIDE SEQUENCE</scope>
    <source>
        <strain evidence="8">UH-Tt-Lm1</strain>
    </source>
</reference>
<comment type="subcellular location">
    <subcellularLocation>
        <location evidence="1">Membrane</location>
        <topology evidence="1">Multi-pass membrane protein</topology>
    </subcellularLocation>
</comment>
<feature type="transmembrane region" description="Helical" evidence="5">
    <location>
        <begin position="77"/>
        <end position="101"/>
    </location>
</feature>
<name>A0A9P6LBX9_9AGAM</name>
<proteinExistence type="predicted"/>
<feature type="domain" description="Golgi pH regulator conserved" evidence="7">
    <location>
        <begin position="185"/>
        <end position="250"/>
    </location>
</feature>
<dbReference type="InterPro" id="IPR015672">
    <property type="entry name" value="GPHR/GTG"/>
</dbReference>
<sequence>MGGLVLDSVIVCLLRITLFFGCQKYLLRTLYHDLLDATGGEVIDIGDEGEELVELPQHTGANAKPEREPRDHFHSTLARATFSTCFGESITLFALLMFQGLDILDVGSRMANWKFSLAVILLNITIFIPYSFSLVLTYRRSANDSRPQRRSFAIRCILTVLPVSFFLFILSYVPLPSSISETSGISGVVSRLTVIGTVILGLLSGFGSINNAWDYLPILSQSQKVPTDNDVSTAEQALARVRKDLADRRADQHRRGSSHNSPGVGWLSKVAVNFRGGSESSALALELQGLEALEYQMSKGLDVLKERRENARFATTLKGRIFSIMGHGFAIYCVFRIISSVANLVGPVRSNDSTSTSSDMVTQLLVYGVSLFPSINLQKEEVASVARQVSLVLIGAIILSSLRQLMSGVLRVTNRNLGASMMLLLLAQIMGIYLLSTLIQLRTSFPSSDTEENLFKTLPEYVVFGGSFDGSFLVAVVLSGFARWVDDKINK</sequence>
<evidence type="ECO:0000256" key="4">
    <source>
        <dbReference type="ARBA" id="ARBA00023136"/>
    </source>
</evidence>
<dbReference type="PANTHER" id="PTHR15948:SF0">
    <property type="entry name" value="GOLGI PH REGULATOR A-RELATED"/>
    <property type="match status" value="1"/>
</dbReference>
<dbReference type="EMBL" id="WIUZ02000001">
    <property type="protein sequence ID" value="KAF9792840.1"/>
    <property type="molecule type" value="Genomic_DNA"/>
</dbReference>
<feature type="domain" description="Abscisic acid G-protein coupled receptor-like" evidence="6">
    <location>
        <begin position="314"/>
        <end position="487"/>
    </location>
</feature>
<evidence type="ECO:0000313" key="9">
    <source>
        <dbReference type="Proteomes" id="UP000736335"/>
    </source>
</evidence>
<dbReference type="Pfam" id="PF12430">
    <property type="entry name" value="ABA_GPCR"/>
    <property type="match status" value="1"/>
</dbReference>
<evidence type="ECO:0000256" key="3">
    <source>
        <dbReference type="ARBA" id="ARBA00022989"/>
    </source>
</evidence>
<evidence type="ECO:0000256" key="5">
    <source>
        <dbReference type="SAM" id="Phobius"/>
    </source>
</evidence>
<dbReference type="Proteomes" id="UP000736335">
    <property type="component" value="Unassembled WGS sequence"/>
</dbReference>
<gene>
    <name evidence="8" type="ORF">BJ322DRAFT_1153226</name>
</gene>
<dbReference type="PANTHER" id="PTHR15948">
    <property type="entry name" value="G-PROTEIN COUPLED RECEPTOR 89-RELATED"/>
    <property type="match status" value="1"/>
</dbReference>
<evidence type="ECO:0000256" key="1">
    <source>
        <dbReference type="ARBA" id="ARBA00004141"/>
    </source>
</evidence>
<keyword evidence="8" id="KW-0675">Receptor</keyword>
<dbReference type="AlphaFoldDB" id="A0A9P6LBX9"/>
<reference evidence="8" key="1">
    <citation type="journal article" date="2020" name="Nat. Commun.">
        <title>Large-scale genome sequencing of mycorrhizal fungi provides insights into the early evolution of symbiotic traits.</title>
        <authorList>
            <person name="Miyauchi S."/>
            <person name="Kiss E."/>
            <person name="Kuo A."/>
            <person name="Drula E."/>
            <person name="Kohler A."/>
            <person name="Sanchez-Garcia M."/>
            <person name="Morin E."/>
            <person name="Andreopoulos B."/>
            <person name="Barry K.W."/>
            <person name="Bonito G."/>
            <person name="Buee M."/>
            <person name="Carver A."/>
            <person name="Chen C."/>
            <person name="Cichocki N."/>
            <person name="Clum A."/>
            <person name="Culley D."/>
            <person name="Crous P.W."/>
            <person name="Fauchery L."/>
            <person name="Girlanda M."/>
            <person name="Hayes R.D."/>
            <person name="Keri Z."/>
            <person name="LaButti K."/>
            <person name="Lipzen A."/>
            <person name="Lombard V."/>
            <person name="Magnuson J."/>
            <person name="Maillard F."/>
            <person name="Murat C."/>
            <person name="Nolan M."/>
            <person name="Ohm R.A."/>
            <person name="Pangilinan J."/>
            <person name="Pereira M.F."/>
            <person name="Perotto S."/>
            <person name="Peter M."/>
            <person name="Pfister S."/>
            <person name="Riley R."/>
            <person name="Sitrit Y."/>
            <person name="Stielow J.B."/>
            <person name="Szollosi G."/>
            <person name="Zifcakova L."/>
            <person name="Stursova M."/>
            <person name="Spatafora J.W."/>
            <person name="Tedersoo L."/>
            <person name="Vaario L.M."/>
            <person name="Yamada A."/>
            <person name="Yan M."/>
            <person name="Wang P."/>
            <person name="Xu J."/>
            <person name="Bruns T."/>
            <person name="Baldrian P."/>
            <person name="Vilgalys R."/>
            <person name="Dunand C."/>
            <person name="Henrissat B."/>
            <person name="Grigoriev I.V."/>
            <person name="Hibbett D."/>
            <person name="Nagy L.G."/>
            <person name="Martin F.M."/>
        </authorList>
    </citation>
    <scope>NUCLEOTIDE SEQUENCE</scope>
    <source>
        <strain evidence="8">UH-Tt-Lm1</strain>
    </source>
</reference>
<feature type="transmembrane region" description="Helical" evidence="5">
    <location>
        <begin position="193"/>
        <end position="213"/>
    </location>
</feature>
<keyword evidence="9" id="KW-1185">Reference proteome</keyword>
<accession>A0A9P6LBX9</accession>
<feature type="transmembrane region" description="Helical" evidence="5">
    <location>
        <begin position="385"/>
        <end position="402"/>
    </location>
</feature>
<dbReference type="GO" id="GO:0016020">
    <property type="term" value="C:membrane"/>
    <property type="evidence" value="ECO:0007669"/>
    <property type="project" value="UniProtKB-SubCell"/>
</dbReference>
<evidence type="ECO:0000259" key="7">
    <source>
        <dbReference type="Pfam" id="PF12537"/>
    </source>
</evidence>
<dbReference type="InterPro" id="IPR022535">
    <property type="entry name" value="Golgi_pH-regulator_cons_dom"/>
</dbReference>
<evidence type="ECO:0000259" key="6">
    <source>
        <dbReference type="Pfam" id="PF12430"/>
    </source>
</evidence>
<feature type="transmembrane region" description="Helical" evidence="5">
    <location>
        <begin position="152"/>
        <end position="173"/>
    </location>
</feature>
<evidence type="ECO:0000256" key="2">
    <source>
        <dbReference type="ARBA" id="ARBA00022692"/>
    </source>
</evidence>
<keyword evidence="2 5" id="KW-0812">Transmembrane</keyword>
<dbReference type="InterPro" id="IPR025969">
    <property type="entry name" value="ABA_GPCR_dom"/>
</dbReference>